<keyword evidence="2" id="KW-0472">Membrane</keyword>
<dbReference type="Gene3D" id="1.20.58.340">
    <property type="entry name" value="Magnesium transport protein CorA, transmembrane region"/>
    <property type="match status" value="1"/>
</dbReference>
<feature type="transmembrane region" description="Helical" evidence="2">
    <location>
        <begin position="360"/>
        <end position="379"/>
    </location>
</feature>
<keyword evidence="2" id="KW-0812">Transmembrane</keyword>
<proteinExistence type="predicted"/>
<dbReference type="AlphaFoldDB" id="A0A9P9BTB2"/>
<evidence type="ECO:0000313" key="4">
    <source>
        <dbReference type="Proteomes" id="UP000756346"/>
    </source>
</evidence>
<keyword evidence="4" id="KW-1185">Reference proteome</keyword>
<feature type="transmembrane region" description="Helical" evidence="2">
    <location>
        <begin position="394"/>
        <end position="415"/>
    </location>
</feature>
<reference evidence="3" key="1">
    <citation type="journal article" date="2021" name="Nat. Commun.">
        <title>Genetic determinants of endophytism in the Arabidopsis root mycobiome.</title>
        <authorList>
            <person name="Mesny F."/>
            <person name="Miyauchi S."/>
            <person name="Thiergart T."/>
            <person name="Pickel B."/>
            <person name="Atanasova L."/>
            <person name="Karlsson M."/>
            <person name="Huettel B."/>
            <person name="Barry K.W."/>
            <person name="Haridas S."/>
            <person name="Chen C."/>
            <person name="Bauer D."/>
            <person name="Andreopoulos W."/>
            <person name="Pangilinan J."/>
            <person name="LaButti K."/>
            <person name="Riley R."/>
            <person name="Lipzen A."/>
            <person name="Clum A."/>
            <person name="Drula E."/>
            <person name="Henrissat B."/>
            <person name="Kohler A."/>
            <person name="Grigoriev I.V."/>
            <person name="Martin F.M."/>
            <person name="Hacquard S."/>
        </authorList>
    </citation>
    <scope>NUCLEOTIDE SEQUENCE</scope>
    <source>
        <strain evidence="3">MPI-CAGE-CH-0230</strain>
    </source>
</reference>
<evidence type="ECO:0000256" key="2">
    <source>
        <dbReference type="SAM" id="Phobius"/>
    </source>
</evidence>
<feature type="compositionally biased region" description="Pro residues" evidence="1">
    <location>
        <begin position="654"/>
        <end position="664"/>
    </location>
</feature>
<evidence type="ECO:0000256" key="1">
    <source>
        <dbReference type="SAM" id="MobiDB-lite"/>
    </source>
</evidence>
<dbReference type="GeneID" id="70193112"/>
<comment type="caution">
    <text evidence="3">The sequence shown here is derived from an EMBL/GenBank/DDBJ whole genome shotgun (WGS) entry which is preliminary data.</text>
</comment>
<organism evidence="3 4">
    <name type="scientific">Microdochium trichocladiopsis</name>
    <dbReference type="NCBI Taxonomy" id="1682393"/>
    <lineage>
        <taxon>Eukaryota</taxon>
        <taxon>Fungi</taxon>
        <taxon>Dikarya</taxon>
        <taxon>Ascomycota</taxon>
        <taxon>Pezizomycotina</taxon>
        <taxon>Sordariomycetes</taxon>
        <taxon>Xylariomycetidae</taxon>
        <taxon>Xylariales</taxon>
        <taxon>Microdochiaceae</taxon>
        <taxon>Microdochium</taxon>
    </lineage>
</organism>
<dbReference type="OrthoDB" id="5392974at2759"/>
<dbReference type="RefSeq" id="XP_046015405.1">
    <property type="nucleotide sequence ID" value="XM_046163566.1"/>
</dbReference>
<sequence>MDTLRQLARLPSDKFADDTPDIKTLQCISVRNYNNATRERGWSVTDQLPWNAISSLSALETEPDVSAALSLVKIPRDDNEVIGVPESTFQETFNACRLDPRFLHLIRSNRYGLHYESWQRRHCYYIGTVLYSLMWAFNPRTRITRAILLLRDSGSSRSFADFQRILNMESNRLHTPFVLSWVSLVQLSNWVDLVTYSQLRAVRTLENTTGHGPYGGNPVTTKLRQQQENMEELTKASRKVGSVLVDLANQSRHVAIGLSIASHLMSAIKLDKLESYTMDHTKDMFLEQLEAFTSGIPSIKRSLTDSKEYILYIQERSRNQATVITSLLTHEDARISIKLAQASKELAEAAKKDSSAMKTIAIMTMLFLPGTFFAALWAVPSLKWDQPGVIQDNFWIYWVFTVPSTIIIFTIWFGLHRWRHSPMPAISTLSPSSSSFVSSVWPRKKKSSKKSKLNATWTTGSDYLPLAIGGTNPASISLQHLNDDLPVPTSVPMHENMRYAPQTSVPFEYVADSHREQTSVPFMDRQNEREPTSATYTSPYHNDLAANQPPWVQDNSSRAAEAQYYAAPWTTPGSGEYVPQVSAVSAPPVAATAPPAHYTGSSDTYAVRVPPYAETAQPSAAGNQRMGIDTQDWAQPSPLSPIAGAHSQGQPNIAPYPPTTPRSR</sequence>
<dbReference type="Proteomes" id="UP000756346">
    <property type="component" value="Unassembled WGS sequence"/>
</dbReference>
<gene>
    <name evidence="3" type="ORF">B0I36DRAFT_90892</name>
</gene>
<feature type="region of interest" description="Disordered" evidence="1">
    <location>
        <begin position="524"/>
        <end position="556"/>
    </location>
</feature>
<keyword evidence="2" id="KW-1133">Transmembrane helix</keyword>
<feature type="region of interest" description="Disordered" evidence="1">
    <location>
        <begin position="616"/>
        <end position="664"/>
    </location>
</feature>
<dbReference type="EMBL" id="JAGTJQ010000003">
    <property type="protein sequence ID" value="KAH7035312.1"/>
    <property type="molecule type" value="Genomic_DNA"/>
</dbReference>
<name>A0A9P9BTB2_9PEZI</name>
<protein>
    <submittedName>
        <fullName evidence="3">Uncharacterized protein</fullName>
    </submittedName>
</protein>
<accession>A0A9P9BTB2</accession>
<evidence type="ECO:0000313" key="3">
    <source>
        <dbReference type="EMBL" id="KAH7035312.1"/>
    </source>
</evidence>